<evidence type="ECO:0000256" key="2">
    <source>
        <dbReference type="RuleBase" id="RU000363"/>
    </source>
</evidence>
<dbReference type="EMBL" id="JAAMOW010000001">
    <property type="protein sequence ID" value="NGY03615.1"/>
    <property type="molecule type" value="Genomic_DNA"/>
</dbReference>
<dbReference type="PRINTS" id="PR00080">
    <property type="entry name" value="SDRFAMILY"/>
</dbReference>
<proteinExistence type="inferred from homology"/>
<reference evidence="3 4" key="1">
    <citation type="journal article" date="2014" name="Int. J. Syst. Evol. Microbiol.">
        <title>Solimonas terrae sp. nov., isolated from soil.</title>
        <authorList>
            <person name="Kim S.J."/>
            <person name="Moon J.Y."/>
            <person name="Weon H.Y."/>
            <person name="Ahn J.H."/>
            <person name="Chen W.M."/>
            <person name="Kwon S.W."/>
        </authorList>
    </citation>
    <scope>NUCLEOTIDE SEQUENCE [LARGE SCALE GENOMIC DNA]</scope>
    <source>
        <strain evidence="3 4">KIS83-12</strain>
    </source>
</reference>
<dbReference type="AlphaFoldDB" id="A0A6M2BN70"/>
<dbReference type="InterPro" id="IPR036291">
    <property type="entry name" value="NAD(P)-bd_dom_sf"/>
</dbReference>
<dbReference type="PRINTS" id="PR00081">
    <property type="entry name" value="GDHRDH"/>
</dbReference>
<comment type="caution">
    <text evidence="3">The sequence shown here is derived from an EMBL/GenBank/DDBJ whole genome shotgun (WGS) entry which is preliminary data.</text>
</comment>
<dbReference type="Pfam" id="PF00106">
    <property type="entry name" value="adh_short"/>
    <property type="match status" value="1"/>
</dbReference>
<comment type="similarity">
    <text evidence="2">Belongs to the short-chain dehydrogenases/reductases (SDR) family.</text>
</comment>
<dbReference type="RefSeq" id="WP_166251170.1">
    <property type="nucleotide sequence ID" value="NZ_JAAMOW010000001.1"/>
</dbReference>
<dbReference type="SUPFAM" id="SSF51735">
    <property type="entry name" value="NAD(P)-binding Rossmann-fold domains"/>
    <property type="match status" value="1"/>
</dbReference>
<organism evidence="3 4">
    <name type="scientific">Solimonas terrae</name>
    <dbReference type="NCBI Taxonomy" id="1396819"/>
    <lineage>
        <taxon>Bacteria</taxon>
        <taxon>Pseudomonadati</taxon>
        <taxon>Pseudomonadota</taxon>
        <taxon>Gammaproteobacteria</taxon>
        <taxon>Nevskiales</taxon>
        <taxon>Nevskiaceae</taxon>
        <taxon>Solimonas</taxon>
    </lineage>
</organism>
<sequence length="322" mass="34661">MAALRRLIVRAPQAQKVDLRGRRMIVTGAAPGSIGFATASTLASWGADVTVTTRSDPRLLAQALRAALPAGSGEIDADTLDLADRSSVSRFADAYGSRHGRLDVLINNAGIHLDLLSQWREPHQVDGAEIHWRTNYLGTMQLTDVLLPLLLEAGGRSGDARIVNVVSMLHARGRNAFLFAPIAPYDSWVAYGTSKLALMHASFELQRHHAGAGLQAYCLHPGAVFSNIATRGLAGNPRLEAIRHRFAPVERYFLLTAEEGAQTSIHCATKPALGGGRYFRRCAPAMTGAEAGNRQVAARLWDQTQAWMAGAAEQPARSVSGR</sequence>
<protein>
    <submittedName>
        <fullName evidence="3">SDR family NAD(P)-dependent oxidoreductase</fullName>
    </submittedName>
</protein>
<dbReference type="PANTHER" id="PTHR43157">
    <property type="entry name" value="PHOSPHATIDYLINOSITOL-GLYCAN BIOSYNTHESIS CLASS F PROTEIN-RELATED"/>
    <property type="match status" value="1"/>
</dbReference>
<name>A0A6M2BN70_9GAMM</name>
<evidence type="ECO:0000313" key="3">
    <source>
        <dbReference type="EMBL" id="NGY03615.1"/>
    </source>
</evidence>
<dbReference type="Proteomes" id="UP000472676">
    <property type="component" value="Unassembled WGS sequence"/>
</dbReference>
<dbReference type="InterPro" id="IPR002347">
    <property type="entry name" value="SDR_fam"/>
</dbReference>
<evidence type="ECO:0000313" key="4">
    <source>
        <dbReference type="Proteomes" id="UP000472676"/>
    </source>
</evidence>
<keyword evidence="4" id="KW-1185">Reference proteome</keyword>
<dbReference type="PANTHER" id="PTHR43157:SF31">
    <property type="entry name" value="PHOSPHATIDYLINOSITOL-GLYCAN BIOSYNTHESIS CLASS F PROTEIN"/>
    <property type="match status" value="1"/>
</dbReference>
<keyword evidence="1" id="KW-0560">Oxidoreductase</keyword>
<dbReference type="GO" id="GO:0016491">
    <property type="term" value="F:oxidoreductase activity"/>
    <property type="evidence" value="ECO:0007669"/>
    <property type="project" value="UniProtKB-KW"/>
</dbReference>
<accession>A0A6M2BN70</accession>
<dbReference type="Gene3D" id="3.40.50.720">
    <property type="entry name" value="NAD(P)-binding Rossmann-like Domain"/>
    <property type="match status" value="1"/>
</dbReference>
<evidence type="ECO:0000256" key="1">
    <source>
        <dbReference type="ARBA" id="ARBA00023002"/>
    </source>
</evidence>
<gene>
    <name evidence="3" type="ORF">G7Y85_02450</name>
</gene>